<dbReference type="SMART" id="SM00132">
    <property type="entry name" value="LIM"/>
    <property type="match status" value="1"/>
</dbReference>
<protein>
    <submittedName>
        <fullName evidence="9">LIM zinc-binding domain-containing protein</fullName>
    </submittedName>
</protein>
<dbReference type="PANTHER" id="PTHR24205">
    <property type="entry name" value="FOUR AND A HALF LIM DOMAINS PROTEIN"/>
    <property type="match status" value="1"/>
</dbReference>
<evidence type="ECO:0000256" key="2">
    <source>
        <dbReference type="ARBA" id="ARBA00022737"/>
    </source>
</evidence>
<evidence type="ECO:0000313" key="9">
    <source>
        <dbReference type="WBParaSite" id="nRc.2.0.1.t42023-RA"/>
    </source>
</evidence>
<dbReference type="PROSITE" id="PS50023">
    <property type="entry name" value="LIM_DOMAIN_2"/>
    <property type="match status" value="1"/>
</dbReference>
<organism evidence="8 9">
    <name type="scientific">Romanomermis culicivorax</name>
    <name type="common">Nematode worm</name>
    <dbReference type="NCBI Taxonomy" id="13658"/>
    <lineage>
        <taxon>Eukaryota</taxon>
        <taxon>Metazoa</taxon>
        <taxon>Ecdysozoa</taxon>
        <taxon>Nematoda</taxon>
        <taxon>Enoplea</taxon>
        <taxon>Dorylaimia</taxon>
        <taxon>Mermithida</taxon>
        <taxon>Mermithoidea</taxon>
        <taxon>Mermithidae</taxon>
        <taxon>Romanomermis</taxon>
    </lineage>
</organism>
<evidence type="ECO:0000313" key="8">
    <source>
        <dbReference type="Proteomes" id="UP000887565"/>
    </source>
</evidence>
<evidence type="ECO:0000256" key="6">
    <source>
        <dbReference type="SAM" id="MobiDB-lite"/>
    </source>
</evidence>
<dbReference type="PROSITE" id="PS00478">
    <property type="entry name" value="LIM_DOMAIN_1"/>
    <property type="match status" value="1"/>
</dbReference>
<accession>A0A915KTD2</accession>
<dbReference type="Pfam" id="PF00412">
    <property type="entry name" value="LIM"/>
    <property type="match status" value="2"/>
</dbReference>
<dbReference type="PANTHER" id="PTHR24205:SF16">
    <property type="entry name" value="GH01042P-RELATED"/>
    <property type="match status" value="1"/>
</dbReference>
<dbReference type="GO" id="GO:0003712">
    <property type="term" value="F:transcription coregulator activity"/>
    <property type="evidence" value="ECO:0007669"/>
    <property type="project" value="TreeGrafter"/>
</dbReference>
<dbReference type="GO" id="GO:0030018">
    <property type="term" value="C:Z disc"/>
    <property type="evidence" value="ECO:0007669"/>
    <property type="project" value="TreeGrafter"/>
</dbReference>
<keyword evidence="3 5" id="KW-0862">Zinc</keyword>
<name>A0A915KTD2_ROMCU</name>
<proteinExistence type="predicted"/>
<dbReference type="Gene3D" id="2.10.110.10">
    <property type="entry name" value="Cysteine Rich Protein"/>
    <property type="match status" value="2"/>
</dbReference>
<sequence>MSYDHKKLADSQNWKARPYVPFPTERNGMQSFGYYCRSFSARLHYTFQPKVDFQAECFKLLAFGSVLSERASAMQNATVCARCPNNIEKAAIFVKIVRRKPSVRASTSSSSSTKEKFSGGPDVVQSSTSPPAAPKTLAVRRNWLSWHRSCFRCINCKTNLFAGEFQLKTNDSTTAAAHFCPECWVKMYTKHCAGCVTPLTDKGLLAMDVLWHQDCFRCSNCMAKMTDHVTNLGDSKRTKDIIWKLKNRPNLGITE</sequence>
<reference evidence="9" key="1">
    <citation type="submission" date="2022-11" db="UniProtKB">
        <authorList>
            <consortium name="WormBaseParasite"/>
        </authorList>
    </citation>
    <scope>IDENTIFICATION</scope>
</reference>
<evidence type="ECO:0000256" key="5">
    <source>
        <dbReference type="PROSITE-ProRule" id="PRU00125"/>
    </source>
</evidence>
<keyword evidence="2" id="KW-0677">Repeat</keyword>
<dbReference type="GO" id="GO:0046872">
    <property type="term" value="F:metal ion binding"/>
    <property type="evidence" value="ECO:0007669"/>
    <property type="project" value="UniProtKB-KW"/>
</dbReference>
<evidence type="ECO:0000256" key="3">
    <source>
        <dbReference type="ARBA" id="ARBA00022833"/>
    </source>
</evidence>
<dbReference type="SUPFAM" id="SSF57716">
    <property type="entry name" value="Glucocorticoid receptor-like (DNA-binding domain)"/>
    <property type="match status" value="1"/>
</dbReference>
<dbReference type="Proteomes" id="UP000887565">
    <property type="component" value="Unplaced"/>
</dbReference>
<feature type="region of interest" description="Disordered" evidence="6">
    <location>
        <begin position="104"/>
        <end position="132"/>
    </location>
</feature>
<feature type="domain" description="LIM zinc-binding" evidence="7">
    <location>
        <begin position="190"/>
        <end position="249"/>
    </location>
</feature>
<evidence type="ECO:0000259" key="7">
    <source>
        <dbReference type="PROSITE" id="PS50023"/>
    </source>
</evidence>
<keyword evidence="4 5" id="KW-0440">LIM domain</keyword>
<keyword evidence="8" id="KW-1185">Reference proteome</keyword>
<evidence type="ECO:0000256" key="4">
    <source>
        <dbReference type="ARBA" id="ARBA00023038"/>
    </source>
</evidence>
<dbReference type="InterPro" id="IPR001781">
    <property type="entry name" value="Znf_LIM"/>
</dbReference>
<dbReference type="AlphaFoldDB" id="A0A915KTD2"/>
<dbReference type="GO" id="GO:0005634">
    <property type="term" value="C:nucleus"/>
    <property type="evidence" value="ECO:0007669"/>
    <property type="project" value="TreeGrafter"/>
</dbReference>
<evidence type="ECO:0000256" key="1">
    <source>
        <dbReference type="ARBA" id="ARBA00022723"/>
    </source>
</evidence>
<dbReference type="WBParaSite" id="nRc.2.0.1.t42023-RA">
    <property type="protein sequence ID" value="nRc.2.0.1.t42023-RA"/>
    <property type="gene ID" value="nRc.2.0.1.g42023"/>
</dbReference>
<keyword evidence="1 5" id="KW-0479">Metal-binding</keyword>